<dbReference type="Pfam" id="PF08541">
    <property type="entry name" value="ACP_syn_III_C"/>
    <property type="match status" value="1"/>
</dbReference>
<dbReference type="GO" id="GO:0004315">
    <property type="term" value="F:3-oxoacyl-[acyl-carrier-protein] synthase activity"/>
    <property type="evidence" value="ECO:0007669"/>
    <property type="project" value="InterPro"/>
</dbReference>
<dbReference type="OrthoDB" id="9815506at2"/>
<accession>A0A4Q0I4K1</accession>
<comment type="caution">
    <text evidence="5">The sequence shown here is derived from an EMBL/GenBank/DDBJ whole genome shotgun (WGS) entry which is preliminary data.</text>
</comment>
<organism evidence="5 6">
    <name type="scientific">Acetivibrio mesophilus</name>
    <dbReference type="NCBI Taxonomy" id="2487273"/>
    <lineage>
        <taxon>Bacteria</taxon>
        <taxon>Bacillati</taxon>
        <taxon>Bacillota</taxon>
        <taxon>Clostridia</taxon>
        <taxon>Eubacteriales</taxon>
        <taxon>Oscillospiraceae</taxon>
        <taxon>Acetivibrio</taxon>
    </lineage>
</organism>
<dbReference type="InterPro" id="IPR013751">
    <property type="entry name" value="ACP_syn_III_N"/>
</dbReference>
<dbReference type="Proteomes" id="UP000289166">
    <property type="component" value="Unassembled WGS sequence"/>
</dbReference>
<keyword evidence="2" id="KW-0012">Acyltransferase</keyword>
<reference evidence="6" key="1">
    <citation type="submission" date="2018-11" db="EMBL/GenBank/DDBJ databases">
        <title>Genome sequencing of a novel mesophilic and cellulolytic organism within the genus Hungateiclostridium.</title>
        <authorList>
            <person name="Rettenmaier R."/>
            <person name="Liebl W."/>
            <person name="Zverlov V."/>
        </authorList>
    </citation>
    <scope>NUCLEOTIDE SEQUENCE [LARGE SCALE GENOMIC DNA]</scope>
    <source>
        <strain evidence="6">N2K1</strain>
    </source>
</reference>
<evidence type="ECO:0000259" key="3">
    <source>
        <dbReference type="Pfam" id="PF08541"/>
    </source>
</evidence>
<dbReference type="GO" id="GO:0006633">
    <property type="term" value="P:fatty acid biosynthetic process"/>
    <property type="evidence" value="ECO:0007669"/>
    <property type="project" value="InterPro"/>
</dbReference>
<sequence>MNTNIRFPEIKPLKIERYAKIISTGIGLPDRVVTNQDIIDTYGIIATDRAVRYSVGIIERRWVEDEKLEDLVAMAISQCLERAGVDIDMVDRVIYSRLLGDYQIPATSIGALRKLGATTGIPAFDMTCACSGFMHAMDLAIRYIDSGDDYVLVIGGGITSKGIQSWKQPNPKTIFLFGDAVVAMLIGYSEVKQFLASYLMTNHALYDNAFIPFGTRLLKKEDVKIEPELFNMNVINGNVVLESSVEYCRIIADKLLWEAKMTLDEIDYFITSDQSTKIWEAQVKELGIPFEKSLSLFYKYANTVSAMSPLVLDELISTGRLKRGDFVMMQAHGAGASSGGMIFRY</sequence>
<dbReference type="CDD" id="cd00830">
    <property type="entry name" value="KAS_III"/>
    <property type="match status" value="1"/>
</dbReference>
<dbReference type="InterPro" id="IPR013747">
    <property type="entry name" value="ACP_syn_III_C"/>
</dbReference>
<evidence type="ECO:0000259" key="4">
    <source>
        <dbReference type="Pfam" id="PF08545"/>
    </source>
</evidence>
<dbReference type="Pfam" id="PF08545">
    <property type="entry name" value="ACP_syn_III"/>
    <property type="match status" value="1"/>
</dbReference>
<protein>
    <submittedName>
        <fullName evidence="5">Ketoacyl-ACP synthase III</fullName>
    </submittedName>
</protein>
<keyword evidence="1" id="KW-0808">Transferase</keyword>
<dbReference type="AlphaFoldDB" id="A0A4Q0I4K1"/>
<dbReference type="PANTHER" id="PTHR34069">
    <property type="entry name" value="3-OXOACYL-[ACYL-CARRIER-PROTEIN] SYNTHASE 3"/>
    <property type="match status" value="1"/>
</dbReference>
<dbReference type="PANTHER" id="PTHR34069:SF2">
    <property type="entry name" value="BETA-KETOACYL-[ACYL-CARRIER-PROTEIN] SYNTHASE III"/>
    <property type="match status" value="1"/>
</dbReference>
<evidence type="ECO:0000313" key="5">
    <source>
        <dbReference type="EMBL" id="RXE59181.1"/>
    </source>
</evidence>
<dbReference type="EMBL" id="RLII01000008">
    <property type="protein sequence ID" value="RXE59181.1"/>
    <property type="molecule type" value="Genomic_DNA"/>
</dbReference>
<dbReference type="SUPFAM" id="SSF53901">
    <property type="entry name" value="Thiolase-like"/>
    <property type="match status" value="1"/>
</dbReference>
<evidence type="ECO:0000256" key="2">
    <source>
        <dbReference type="ARBA" id="ARBA00023315"/>
    </source>
</evidence>
<gene>
    <name evidence="5" type="ORF">EFD62_08525</name>
</gene>
<dbReference type="RefSeq" id="WP_069194332.1">
    <property type="nucleotide sequence ID" value="NZ_RLII01000008.1"/>
</dbReference>
<evidence type="ECO:0000256" key="1">
    <source>
        <dbReference type="ARBA" id="ARBA00022679"/>
    </source>
</evidence>
<name>A0A4Q0I4K1_9FIRM</name>
<dbReference type="InterPro" id="IPR016039">
    <property type="entry name" value="Thiolase-like"/>
</dbReference>
<feature type="domain" description="Beta-ketoacyl-[acyl-carrier-protein] synthase III N-terminal" evidence="4">
    <location>
        <begin position="124"/>
        <end position="201"/>
    </location>
</feature>
<proteinExistence type="predicted"/>
<keyword evidence="6" id="KW-1185">Reference proteome</keyword>
<dbReference type="GO" id="GO:0044550">
    <property type="term" value="P:secondary metabolite biosynthetic process"/>
    <property type="evidence" value="ECO:0007669"/>
    <property type="project" value="TreeGrafter"/>
</dbReference>
<feature type="domain" description="Beta-ketoacyl-[acyl-carrier-protein] synthase III C-terminal" evidence="3">
    <location>
        <begin position="258"/>
        <end position="345"/>
    </location>
</feature>
<dbReference type="Gene3D" id="3.40.47.10">
    <property type="match status" value="1"/>
</dbReference>
<evidence type="ECO:0000313" key="6">
    <source>
        <dbReference type="Proteomes" id="UP000289166"/>
    </source>
</evidence>